<evidence type="ECO:0000259" key="1">
    <source>
        <dbReference type="Pfam" id="PF00656"/>
    </source>
</evidence>
<protein>
    <recommendedName>
        <fullName evidence="1">Peptidase C14 caspase domain-containing protein</fullName>
    </recommendedName>
</protein>
<dbReference type="GO" id="GO:0004197">
    <property type="term" value="F:cysteine-type endopeptidase activity"/>
    <property type="evidence" value="ECO:0007669"/>
    <property type="project" value="InterPro"/>
</dbReference>
<feature type="domain" description="Peptidase C14 caspase" evidence="1">
    <location>
        <begin position="7"/>
        <end position="262"/>
    </location>
</feature>
<dbReference type="OrthoDB" id="3223806at2759"/>
<dbReference type="Proteomes" id="UP000559256">
    <property type="component" value="Unassembled WGS sequence"/>
</dbReference>
<dbReference type="EMBL" id="JAACJM010000010">
    <property type="protein sequence ID" value="KAF5370581.1"/>
    <property type="molecule type" value="Genomic_DNA"/>
</dbReference>
<dbReference type="AlphaFoldDB" id="A0A8H5LV94"/>
<dbReference type="GO" id="GO:0006508">
    <property type="term" value="P:proteolysis"/>
    <property type="evidence" value="ECO:0007669"/>
    <property type="project" value="InterPro"/>
</dbReference>
<dbReference type="InterPro" id="IPR011600">
    <property type="entry name" value="Pept_C14_caspase"/>
</dbReference>
<comment type="caution">
    <text evidence="2">The sequence shown here is derived from an EMBL/GenBank/DDBJ whole genome shotgun (WGS) entry which is preliminary data.</text>
</comment>
<name>A0A8H5LV94_9AGAR</name>
<organism evidence="2 3">
    <name type="scientific">Tetrapyrgos nigripes</name>
    <dbReference type="NCBI Taxonomy" id="182062"/>
    <lineage>
        <taxon>Eukaryota</taxon>
        <taxon>Fungi</taxon>
        <taxon>Dikarya</taxon>
        <taxon>Basidiomycota</taxon>
        <taxon>Agaricomycotina</taxon>
        <taxon>Agaricomycetes</taxon>
        <taxon>Agaricomycetidae</taxon>
        <taxon>Agaricales</taxon>
        <taxon>Marasmiineae</taxon>
        <taxon>Marasmiaceae</taxon>
        <taxon>Tetrapyrgos</taxon>
    </lineage>
</organism>
<accession>A0A8H5LV94</accession>
<reference evidence="2 3" key="1">
    <citation type="journal article" date="2020" name="ISME J.">
        <title>Uncovering the hidden diversity of litter-decomposition mechanisms in mushroom-forming fungi.</title>
        <authorList>
            <person name="Floudas D."/>
            <person name="Bentzer J."/>
            <person name="Ahren D."/>
            <person name="Johansson T."/>
            <person name="Persson P."/>
            <person name="Tunlid A."/>
        </authorList>
    </citation>
    <scope>NUCLEOTIDE SEQUENCE [LARGE SCALE GENOMIC DNA]</scope>
    <source>
        <strain evidence="2 3">CBS 291.85</strain>
    </source>
</reference>
<gene>
    <name evidence="2" type="ORF">D9758_001827</name>
</gene>
<dbReference type="Pfam" id="PF00656">
    <property type="entry name" value="Peptidase_C14"/>
    <property type="match status" value="1"/>
</dbReference>
<dbReference type="Gene3D" id="3.40.50.1460">
    <property type="match status" value="1"/>
</dbReference>
<evidence type="ECO:0000313" key="2">
    <source>
        <dbReference type="EMBL" id="KAF5370581.1"/>
    </source>
</evidence>
<keyword evidence="3" id="KW-1185">Reference proteome</keyword>
<proteinExistence type="predicted"/>
<sequence>MAVWSCIIAVDQYRSGEVWDLQSSVNDAREIKHWLVDHLKVPKQNVISLLNEQATLSRIEATLRSHLLNNDNIQKGDAILIYFAGHGSTVKTPDDWVEGETDTTARVEVLCSFDHETKTSEGRVAGISARAMQAFLHELSSKKGNNITLMVDTSFTPSQTRDRGRTRWTSSNKIAPEDLYSGPFSAQRSQVANESFYDYNSSHCFIAASKADSTAVESKEGGRFTASFLEAVLSAPLHNTSLRSLMNDIARRMGDQQPMFTENNRLLLGGVPFTEDENFVRVHPVDSSSLKLDAGSNYGIVKGGQVTLHVHNYSGSRNPAVANAVIQEVHPTYSILAVRSKSRYTLLPTSCWARIDQHRALASIVKSSCASVLQRLGFQKRTGSVPSTAHPSPPSRASTLDKLDISQRELVISALQ</sequence>
<evidence type="ECO:0000313" key="3">
    <source>
        <dbReference type="Proteomes" id="UP000559256"/>
    </source>
</evidence>